<organism evidence="2 3">
    <name type="scientific">Rhodocytophaga rosea</name>
    <dbReference type="NCBI Taxonomy" id="2704465"/>
    <lineage>
        <taxon>Bacteria</taxon>
        <taxon>Pseudomonadati</taxon>
        <taxon>Bacteroidota</taxon>
        <taxon>Cytophagia</taxon>
        <taxon>Cytophagales</taxon>
        <taxon>Rhodocytophagaceae</taxon>
        <taxon>Rhodocytophaga</taxon>
    </lineage>
</organism>
<dbReference type="Gene3D" id="1.10.3210.10">
    <property type="entry name" value="Hypothetical protein af1432"/>
    <property type="match status" value="1"/>
</dbReference>
<name>A0A6C0GQ61_9BACT</name>
<evidence type="ECO:0000313" key="2">
    <source>
        <dbReference type="EMBL" id="QHT69753.1"/>
    </source>
</evidence>
<dbReference type="AlphaFoldDB" id="A0A6C0GQ61"/>
<gene>
    <name evidence="2" type="ORF">GXP67_25450</name>
</gene>
<feature type="domain" description="HD/PDEase" evidence="1">
    <location>
        <begin position="22"/>
        <end position="135"/>
    </location>
</feature>
<accession>A0A6C0GQ61</accession>
<evidence type="ECO:0000313" key="3">
    <source>
        <dbReference type="Proteomes" id="UP000480178"/>
    </source>
</evidence>
<reference evidence="2 3" key="1">
    <citation type="submission" date="2020-01" db="EMBL/GenBank/DDBJ databases">
        <authorList>
            <person name="Kim M.K."/>
        </authorList>
    </citation>
    <scope>NUCLEOTIDE SEQUENCE [LARGE SCALE GENOMIC DNA]</scope>
    <source>
        <strain evidence="2 3">172606-1</strain>
    </source>
</reference>
<dbReference type="InterPro" id="IPR006674">
    <property type="entry name" value="HD_domain"/>
</dbReference>
<sequence>MHYQKAREYVLKRLENELPKNLYYHGIHHTLDVCQAVEELASGEHVKEKDLVLLRTAAVYHDIGFIVQYHNNEEVACQIASETLPGFNYLTNDIKIICHIILATRVPQNPQTHLEQIMCDADLDYLGRSDFFDITQTLKQEWMEFGIISSDEEWNQKQVYFFQQHHYFTKTAQEKREARKHKHLLELQKLL</sequence>
<protein>
    <submittedName>
        <fullName evidence="2">HD domain-containing protein</fullName>
    </submittedName>
</protein>
<dbReference type="InterPro" id="IPR003607">
    <property type="entry name" value="HD/PDEase_dom"/>
</dbReference>
<dbReference type="RefSeq" id="WP_162445737.1">
    <property type="nucleotide sequence ID" value="NZ_CP048222.1"/>
</dbReference>
<evidence type="ECO:0000259" key="1">
    <source>
        <dbReference type="SMART" id="SM00471"/>
    </source>
</evidence>
<dbReference type="SMART" id="SM00471">
    <property type="entry name" value="HDc"/>
    <property type="match status" value="1"/>
</dbReference>
<proteinExistence type="predicted"/>
<dbReference type="Pfam" id="PF01966">
    <property type="entry name" value="HD"/>
    <property type="match status" value="1"/>
</dbReference>
<keyword evidence="3" id="KW-1185">Reference proteome</keyword>
<dbReference type="Proteomes" id="UP000480178">
    <property type="component" value="Chromosome"/>
</dbReference>
<dbReference type="CDD" id="cd00077">
    <property type="entry name" value="HDc"/>
    <property type="match status" value="1"/>
</dbReference>
<dbReference type="SUPFAM" id="SSF109604">
    <property type="entry name" value="HD-domain/PDEase-like"/>
    <property type="match status" value="1"/>
</dbReference>
<dbReference type="KEGG" id="rhoz:GXP67_25450"/>
<dbReference type="EMBL" id="CP048222">
    <property type="protein sequence ID" value="QHT69753.1"/>
    <property type="molecule type" value="Genomic_DNA"/>
</dbReference>